<feature type="compositionally biased region" description="Polar residues" evidence="1">
    <location>
        <begin position="1"/>
        <end position="13"/>
    </location>
</feature>
<name>A0A166JJ78_9AGAM</name>
<feature type="compositionally biased region" description="Basic and acidic residues" evidence="1">
    <location>
        <begin position="217"/>
        <end position="235"/>
    </location>
</feature>
<dbReference type="EMBL" id="KV417551">
    <property type="protein sequence ID" value="KZP20918.1"/>
    <property type="molecule type" value="Genomic_DNA"/>
</dbReference>
<organism evidence="2">
    <name type="scientific">Athelia psychrophila</name>
    <dbReference type="NCBI Taxonomy" id="1759441"/>
    <lineage>
        <taxon>Eukaryota</taxon>
        <taxon>Fungi</taxon>
        <taxon>Dikarya</taxon>
        <taxon>Basidiomycota</taxon>
        <taxon>Agaricomycotina</taxon>
        <taxon>Agaricomycetes</taxon>
        <taxon>Agaricomycetidae</taxon>
        <taxon>Atheliales</taxon>
        <taxon>Atheliaceae</taxon>
        <taxon>Athelia</taxon>
    </lineage>
</organism>
<evidence type="ECO:0000313" key="2">
    <source>
        <dbReference type="EMBL" id="KZP20918.1"/>
    </source>
</evidence>
<accession>A0A166JJ78</accession>
<feature type="region of interest" description="Disordered" evidence="1">
    <location>
        <begin position="1"/>
        <end position="33"/>
    </location>
</feature>
<dbReference type="AlphaFoldDB" id="A0A166JJ78"/>
<protein>
    <submittedName>
        <fullName evidence="2">Uncharacterized protein</fullName>
    </submittedName>
</protein>
<reference evidence="2" key="1">
    <citation type="journal article" date="2016" name="Mol. Biol. Evol.">
        <title>Comparative Genomics of Early-Diverging Mushroom-Forming Fungi Provides Insights into the Origins of Lignocellulose Decay Capabilities.</title>
        <authorList>
            <person name="Nagy L.G."/>
            <person name="Riley R."/>
            <person name="Tritt A."/>
            <person name="Adam C."/>
            <person name="Daum C."/>
            <person name="Floudas D."/>
            <person name="Sun H."/>
            <person name="Yadav J.S."/>
            <person name="Pangilinan J."/>
            <person name="Larsson K.H."/>
            <person name="Matsuura K."/>
            <person name="Barry K."/>
            <person name="Labutti K."/>
            <person name="Kuo R."/>
            <person name="Ohm R.A."/>
            <person name="Bhattacharya S.S."/>
            <person name="Shirouzu T."/>
            <person name="Yoshinaga Y."/>
            <person name="Martin F.M."/>
            <person name="Grigoriev I.V."/>
            <person name="Hibbett D.S."/>
        </authorList>
    </citation>
    <scope>NUCLEOTIDE SEQUENCE [LARGE SCALE GENOMIC DNA]</scope>
    <source>
        <strain evidence="2">CBS 109695</strain>
    </source>
</reference>
<evidence type="ECO:0000256" key="1">
    <source>
        <dbReference type="SAM" id="MobiDB-lite"/>
    </source>
</evidence>
<dbReference type="OrthoDB" id="2537432at2759"/>
<proteinExistence type="predicted"/>
<sequence>MATQAQKKQSVSRGNDGALTATMNIIRDPTPLARPRPDLHWQRQRGQHLALAGPRRRAREQGMLTARRSLVGCVALTVSLVLPLPSPSQYDERRILLTHQLEQVLSTGCGGAGNIRSPSSSRDSIGWIRTRWTLYRTRRRGQPPREGANDAALEQLDEHERLWVHYRINNMYSTGRANLTPSLAPAPQDDLEGQHHHPAGQNHLESSGRAGDILPAHSRDPSREGQDGSRDSRDMDGEDKDAGPGAPRAGSRESLGQMWNNLKHHGHAG</sequence>
<feature type="region of interest" description="Disordered" evidence="1">
    <location>
        <begin position="179"/>
        <end position="269"/>
    </location>
</feature>
<gene>
    <name evidence="2" type="ORF">FIBSPDRAFT_954110</name>
</gene>